<comment type="caution">
    <text evidence="1">The sequence shown here is derived from an EMBL/GenBank/DDBJ whole genome shotgun (WGS) entry which is preliminary data.</text>
</comment>
<accession>C8P7B3</accession>
<organism evidence="1 2">
    <name type="scientific">Limosilactobacillus antri DSM 16041</name>
    <dbReference type="NCBI Taxonomy" id="525309"/>
    <lineage>
        <taxon>Bacteria</taxon>
        <taxon>Bacillati</taxon>
        <taxon>Bacillota</taxon>
        <taxon>Bacilli</taxon>
        <taxon>Lactobacillales</taxon>
        <taxon>Lactobacillaceae</taxon>
        <taxon>Limosilactobacillus</taxon>
    </lineage>
</organism>
<proteinExistence type="predicted"/>
<dbReference type="AlphaFoldDB" id="C8P7B3"/>
<dbReference type="Proteomes" id="UP000003675">
    <property type="component" value="Unassembled WGS sequence"/>
</dbReference>
<sequence>ASITEVTEDPTHLIRRNFVQFSKVYQTVVKQLLYFTSITEDCQ</sequence>
<dbReference type="HOGENOM" id="CLU_3243898_0_0_9"/>
<protein>
    <submittedName>
        <fullName evidence="1">Uncharacterized protein</fullName>
    </submittedName>
</protein>
<evidence type="ECO:0000313" key="2">
    <source>
        <dbReference type="Proteomes" id="UP000003675"/>
    </source>
</evidence>
<gene>
    <name evidence="1" type="ORF">HMPREF0494_1207</name>
</gene>
<name>C8P7B3_9LACO</name>
<dbReference type="EMBL" id="ACLL01000032">
    <property type="protein sequence ID" value="EEW53599.1"/>
    <property type="molecule type" value="Genomic_DNA"/>
</dbReference>
<evidence type="ECO:0000313" key="1">
    <source>
        <dbReference type="EMBL" id="EEW53599.1"/>
    </source>
</evidence>
<reference evidence="1 2" key="1">
    <citation type="submission" date="2009-09" db="EMBL/GenBank/DDBJ databases">
        <authorList>
            <person name="Qin X."/>
            <person name="Bachman B."/>
            <person name="Battles P."/>
            <person name="Bell A."/>
            <person name="Bess C."/>
            <person name="Bickham C."/>
            <person name="Chaboub L."/>
            <person name="Chen D."/>
            <person name="Coyle M."/>
            <person name="Deiros D.R."/>
            <person name="Dinh H."/>
            <person name="Forbes L."/>
            <person name="Fowler G."/>
            <person name="Francisco L."/>
            <person name="Fu Q."/>
            <person name="Gubbala S."/>
            <person name="Hale W."/>
            <person name="Han Y."/>
            <person name="Hemphill L."/>
            <person name="Highlander S.K."/>
            <person name="Hirani K."/>
            <person name="Hogues M."/>
            <person name="Jackson L."/>
            <person name="Jakkamsetti A."/>
            <person name="Javaid M."/>
            <person name="Jiang H."/>
            <person name="Korchina V."/>
            <person name="Kovar C."/>
            <person name="Lara F."/>
            <person name="Lee S."/>
            <person name="Mata R."/>
            <person name="Mathew T."/>
            <person name="Moen C."/>
            <person name="Morales K."/>
            <person name="Munidasa M."/>
            <person name="Nazareth L."/>
            <person name="Ngo R."/>
            <person name="Nguyen L."/>
            <person name="Okwuonu G."/>
            <person name="Ongeri F."/>
            <person name="Patil S."/>
            <person name="Petrosino J."/>
            <person name="Pham C."/>
            <person name="Pham P."/>
            <person name="Pu L.-L."/>
            <person name="Puazo M."/>
            <person name="Raj R."/>
            <person name="Reid J."/>
            <person name="Rouhana J."/>
            <person name="Saada N."/>
            <person name="Shang Y."/>
            <person name="Simmons D."/>
            <person name="Thornton R."/>
            <person name="Warren J."/>
            <person name="Weissenberger G."/>
            <person name="Zhang J."/>
            <person name="Zhang L."/>
            <person name="Zhou C."/>
            <person name="Zhu D."/>
            <person name="Muzny D."/>
            <person name="Worley K."/>
            <person name="Gibbs R."/>
        </authorList>
    </citation>
    <scope>NUCLEOTIDE SEQUENCE [LARGE SCALE GENOMIC DNA]</scope>
    <source>
        <strain evidence="1 2">DSM 16041</strain>
    </source>
</reference>
<feature type="non-terminal residue" evidence="1">
    <location>
        <position position="1"/>
    </location>
</feature>